<dbReference type="GO" id="GO:0003700">
    <property type="term" value="F:DNA-binding transcription factor activity"/>
    <property type="evidence" value="ECO:0007669"/>
    <property type="project" value="TreeGrafter"/>
</dbReference>
<dbReference type="InterPro" id="IPR036390">
    <property type="entry name" value="WH_DNA-bd_sf"/>
</dbReference>
<dbReference type="InterPro" id="IPR018490">
    <property type="entry name" value="cNMP-bd_dom_sf"/>
</dbReference>
<dbReference type="GO" id="GO:0003677">
    <property type="term" value="F:DNA binding"/>
    <property type="evidence" value="ECO:0007669"/>
    <property type="project" value="UniProtKB-KW"/>
</dbReference>
<dbReference type="Pfam" id="PF13545">
    <property type="entry name" value="HTH_Crp_2"/>
    <property type="match status" value="1"/>
</dbReference>
<accession>A0A6L6UA19</accession>
<feature type="domain" description="Cyclic nucleotide-binding" evidence="4">
    <location>
        <begin position="18"/>
        <end position="121"/>
    </location>
</feature>
<evidence type="ECO:0000313" key="6">
    <source>
        <dbReference type="EMBL" id="MUU79155.1"/>
    </source>
</evidence>
<evidence type="ECO:0000259" key="5">
    <source>
        <dbReference type="PROSITE" id="PS51063"/>
    </source>
</evidence>
<dbReference type="CDD" id="cd00038">
    <property type="entry name" value="CAP_ED"/>
    <property type="match status" value="1"/>
</dbReference>
<dbReference type="GO" id="GO:0005829">
    <property type="term" value="C:cytosol"/>
    <property type="evidence" value="ECO:0007669"/>
    <property type="project" value="TreeGrafter"/>
</dbReference>
<protein>
    <submittedName>
        <fullName evidence="6">Cyclic nucleotide-binding domain-containing protein</fullName>
    </submittedName>
</protein>
<keyword evidence="7" id="KW-1185">Reference proteome</keyword>
<dbReference type="Proteomes" id="UP000478208">
    <property type="component" value="Unassembled WGS sequence"/>
</dbReference>
<dbReference type="InterPro" id="IPR012318">
    <property type="entry name" value="HTH_CRP"/>
</dbReference>
<dbReference type="PANTHER" id="PTHR24567">
    <property type="entry name" value="CRP FAMILY TRANSCRIPTIONAL REGULATORY PROTEIN"/>
    <property type="match status" value="1"/>
</dbReference>
<feature type="domain" description="HTH crp-type" evidence="5">
    <location>
        <begin position="152"/>
        <end position="223"/>
    </location>
</feature>
<dbReference type="Pfam" id="PF00027">
    <property type="entry name" value="cNMP_binding"/>
    <property type="match status" value="1"/>
</dbReference>
<evidence type="ECO:0000313" key="7">
    <source>
        <dbReference type="Proteomes" id="UP000478208"/>
    </source>
</evidence>
<keyword evidence="1" id="KW-0805">Transcription regulation</keyword>
<organism evidence="6 7">
    <name type="scientific">Winogradskyella endarachnes</name>
    <dbReference type="NCBI Taxonomy" id="2681965"/>
    <lineage>
        <taxon>Bacteria</taxon>
        <taxon>Pseudomonadati</taxon>
        <taxon>Bacteroidota</taxon>
        <taxon>Flavobacteriia</taxon>
        <taxon>Flavobacteriales</taxon>
        <taxon>Flavobacteriaceae</taxon>
        <taxon>Winogradskyella</taxon>
    </lineage>
</organism>
<keyword evidence="3" id="KW-0804">Transcription</keyword>
<dbReference type="SUPFAM" id="SSF51206">
    <property type="entry name" value="cAMP-binding domain-like"/>
    <property type="match status" value="1"/>
</dbReference>
<dbReference type="PRINTS" id="PR00034">
    <property type="entry name" value="HTHCRP"/>
</dbReference>
<dbReference type="AlphaFoldDB" id="A0A6L6UA19"/>
<dbReference type="InterPro" id="IPR014710">
    <property type="entry name" value="RmlC-like_jellyroll"/>
</dbReference>
<comment type="caution">
    <text evidence="6">The sequence shown here is derived from an EMBL/GenBank/DDBJ whole genome shotgun (WGS) entry which is preliminary data.</text>
</comment>
<dbReference type="PROSITE" id="PS50042">
    <property type="entry name" value="CNMP_BINDING_3"/>
    <property type="match status" value="1"/>
</dbReference>
<proteinExistence type="predicted"/>
<dbReference type="SUPFAM" id="SSF46785">
    <property type="entry name" value="Winged helix' DNA-binding domain"/>
    <property type="match status" value="1"/>
</dbReference>
<sequence length="238" mass="26999">MAVPNINCKTCSNQNCLIKKNIDRNSIEQFMPDRSTIVCKKGQQFVMEGAPTNGLFFMNKGKSKVLKTGIYGKEQILRFVSNGEIIGHRGFGVREKYSISAVALEDSVLCNFTDKTLKKMLKEIPELTYDLMLFYAYELNIIESKVKAIAQMTVREKVIDALLYINRKFGVNYKGLLDLKLSRKEIAGFAGTTDEQVTRTISALKKEGLVFTIGKRIGIVNIDRLRMEISEHNYFLDS</sequence>
<dbReference type="InterPro" id="IPR036388">
    <property type="entry name" value="WH-like_DNA-bd_sf"/>
</dbReference>
<dbReference type="Gene3D" id="1.10.10.10">
    <property type="entry name" value="Winged helix-like DNA-binding domain superfamily/Winged helix DNA-binding domain"/>
    <property type="match status" value="1"/>
</dbReference>
<dbReference type="RefSeq" id="WP_157364224.1">
    <property type="nucleotide sequence ID" value="NZ_WOWS01000004.1"/>
</dbReference>
<dbReference type="PROSITE" id="PS51063">
    <property type="entry name" value="HTH_CRP_2"/>
    <property type="match status" value="1"/>
</dbReference>
<dbReference type="PANTHER" id="PTHR24567:SF28">
    <property type="entry name" value="LISTERIOLYSIN REGULATORY PROTEIN"/>
    <property type="match status" value="1"/>
</dbReference>
<reference evidence="6 7" key="1">
    <citation type="submission" date="2019-12" db="EMBL/GenBank/DDBJ databases">
        <authorList>
            <person name="Li J."/>
        </authorList>
    </citation>
    <scope>NUCLEOTIDE SEQUENCE [LARGE SCALE GENOMIC DNA]</scope>
    <source>
        <strain evidence="6 7">HL2-2</strain>
    </source>
</reference>
<dbReference type="SMART" id="SM00419">
    <property type="entry name" value="HTH_CRP"/>
    <property type="match status" value="1"/>
</dbReference>
<name>A0A6L6UA19_9FLAO</name>
<dbReference type="Gene3D" id="2.60.120.10">
    <property type="entry name" value="Jelly Rolls"/>
    <property type="match status" value="1"/>
</dbReference>
<dbReference type="SMART" id="SM00100">
    <property type="entry name" value="cNMP"/>
    <property type="match status" value="1"/>
</dbReference>
<dbReference type="InterPro" id="IPR050397">
    <property type="entry name" value="Env_Response_Regulators"/>
</dbReference>
<keyword evidence="2" id="KW-0238">DNA-binding</keyword>
<gene>
    <name evidence="6" type="ORF">GN138_11920</name>
</gene>
<dbReference type="InterPro" id="IPR000595">
    <property type="entry name" value="cNMP-bd_dom"/>
</dbReference>
<evidence type="ECO:0000256" key="2">
    <source>
        <dbReference type="ARBA" id="ARBA00023125"/>
    </source>
</evidence>
<evidence type="ECO:0000259" key="4">
    <source>
        <dbReference type="PROSITE" id="PS50042"/>
    </source>
</evidence>
<evidence type="ECO:0000256" key="3">
    <source>
        <dbReference type="ARBA" id="ARBA00023163"/>
    </source>
</evidence>
<evidence type="ECO:0000256" key="1">
    <source>
        <dbReference type="ARBA" id="ARBA00023015"/>
    </source>
</evidence>
<dbReference type="EMBL" id="WOWS01000004">
    <property type="protein sequence ID" value="MUU79155.1"/>
    <property type="molecule type" value="Genomic_DNA"/>
</dbReference>